<feature type="compositionally biased region" description="Gly residues" evidence="1">
    <location>
        <begin position="191"/>
        <end position="213"/>
    </location>
</feature>
<keyword evidence="5" id="KW-1185">Reference proteome</keyword>
<evidence type="ECO:0000259" key="3">
    <source>
        <dbReference type="Pfam" id="PF26572"/>
    </source>
</evidence>
<organism evidence="4 5">
    <name type="scientific">Planosporangium thailandense</name>
    <dbReference type="NCBI Taxonomy" id="765197"/>
    <lineage>
        <taxon>Bacteria</taxon>
        <taxon>Bacillati</taxon>
        <taxon>Actinomycetota</taxon>
        <taxon>Actinomycetes</taxon>
        <taxon>Micromonosporales</taxon>
        <taxon>Micromonosporaceae</taxon>
        <taxon>Planosporangium</taxon>
    </lineage>
</organism>
<reference evidence="4 5" key="1">
    <citation type="submission" date="2020-03" db="EMBL/GenBank/DDBJ databases">
        <title>WGS of the type strain of Planosporangium spp.</title>
        <authorList>
            <person name="Thawai C."/>
        </authorList>
    </citation>
    <scope>NUCLEOTIDE SEQUENCE [LARGE SCALE GENOMIC DNA]</scope>
    <source>
        <strain evidence="4 5">TBRC 5610</strain>
    </source>
</reference>
<dbReference type="EMBL" id="JAATVY010000009">
    <property type="protein sequence ID" value="NJC71104.1"/>
    <property type="molecule type" value="Genomic_DNA"/>
</dbReference>
<gene>
    <name evidence="4" type="ORF">HC031_15485</name>
</gene>
<sequence>MTDRMGAGVIGLEPASVGDAGAYLVRLVRLDAAALVRLRPAGGGVLELWARLPFGVLVTRRVRAGLADDATVRAADLLGALDRGSEALPPRLDAQWRWPVPSGAGLVVERLPVAEVRRIGTAAETTLREAVAGGVRGRPVGERLLRDALLDHVPVVVNTDAGERVEVPQRLVQAVLRMGFVGPAAGAPGGPAAGAPGGPAAGAPGGPAAGAPGGPATVPGRPSTTVGSEVEVRVAPGWVGLAGAFGTAWYRPERGLGVRVAG</sequence>
<evidence type="ECO:0000313" key="4">
    <source>
        <dbReference type="EMBL" id="NJC71104.1"/>
    </source>
</evidence>
<dbReference type="Proteomes" id="UP000722989">
    <property type="component" value="Unassembled WGS sequence"/>
</dbReference>
<protein>
    <submittedName>
        <fullName evidence="4">Uncharacterized protein</fullName>
    </submittedName>
</protein>
<feature type="domain" description="DUF8010" evidence="2">
    <location>
        <begin position="13"/>
        <end position="96"/>
    </location>
</feature>
<dbReference type="InterPro" id="IPR058323">
    <property type="entry name" value="DUF8010"/>
</dbReference>
<proteinExistence type="predicted"/>
<dbReference type="Pfam" id="PF26572">
    <property type="entry name" value="DUF8185"/>
    <property type="match status" value="1"/>
</dbReference>
<dbReference type="Pfam" id="PF26035">
    <property type="entry name" value="DUF8010"/>
    <property type="match status" value="1"/>
</dbReference>
<feature type="domain" description="DUF8185" evidence="3">
    <location>
        <begin position="101"/>
        <end position="253"/>
    </location>
</feature>
<evidence type="ECO:0000256" key="1">
    <source>
        <dbReference type="SAM" id="MobiDB-lite"/>
    </source>
</evidence>
<dbReference type="InterPro" id="IPR058498">
    <property type="entry name" value="DUF8185"/>
</dbReference>
<feature type="region of interest" description="Disordered" evidence="1">
    <location>
        <begin position="191"/>
        <end position="227"/>
    </location>
</feature>
<comment type="caution">
    <text evidence="4">The sequence shown here is derived from an EMBL/GenBank/DDBJ whole genome shotgun (WGS) entry which is preliminary data.</text>
</comment>
<evidence type="ECO:0000313" key="5">
    <source>
        <dbReference type="Proteomes" id="UP000722989"/>
    </source>
</evidence>
<evidence type="ECO:0000259" key="2">
    <source>
        <dbReference type="Pfam" id="PF26035"/>
    </source>
</evidence>
<accession>A0ABX0Y168</accession>
<name>A0ABX0Y168_9ACTN</name>